<dbReference type="AlphaFoldDB" id="A0A1G4WLK9"/>
<evidence type="ECO:0000313" key="1">
    <source>
        <dbReference type="EMBL" id="SFU27361.1"/>
    </source>
</evidence>
<name>A0A1G4WLK9_9PROT</name>
<proteinExistence type="predicted"/>
<gene>
    <name evidence="1" type="ORF">SAMN05216339_10117</name>
</gene>
<dbReference type="EMBL" id="FPBL01000001">
    <property type="protein sequence ID" value="SFU27361.1"/>
    <property type="molecule type" value="Genomic_DNA"/>
</dbReference>
<dbReference type="Proteomes" id="UP000183926">
    <property type="component" value="Unassembled WGS sequence"/>
</dbReference>
<accession>A0A1G4WLK9</accession>
<evidence type="ECO:0000313" key="2">
    <source>
        <dbReference type="Proteomes" id="UP000183926"/>
    </source>
</evidence>
<dbReference type="OrthoDB" id="9800258at2"/>
<protein>
    <recommendedName>
        <fullName evidence="3">Addiction module killer protein</fullName>
    </recommendedName>
</protein>
<reference evidence="1 2" key="1">
    <citation type="submission" date="2016-10" db="EMBL/GenBank/DDBJ databases">
        <authorList>
            <person name="de Groot N.N."/>
        </authorList>
    </citation>
    <scope>NUCLEOTIDE SEQUENCE [LARGE SCALE GENOMIC DNA]</scope>
    <source>
        <strain evidence="1 2">Nm24</strain>
    </source>
</reference>
<organism evidence="1 2">
    <name type="scientific">Nitrosomonas eutropha</name>
    <dbReference type="NCBI Taxonomy" id="916"/>
    <lineage>
        <taxon>Bacteria</taxon>
        <taxon>Pseudomonadati</taxon>
        <taxon>Pseudomonadota</taxon>
        <taxon>Betaproteobacteria</taxon>
        <taxon>Nitrosomonadales</taxon>
        <taxon>Nitrosomonadaceae</taxon>
        <taxon>Nitrosomonas</taxon>
    </lineage>
</organism>
<sequence length="35" mass="3854">MRKGPIVIVLLTGGDKSTQDADIVRAITIAKEWKE</sequence>
<evidence type="ECO:0008006" key="3">
    <source>
        <dbReference type="Google" id="ProtNLM"/>
    </source>
</evidence>